<organism evidence="11 12">
    <name type="scientific">Candidatus Enterenecus faecium</name>
    <dbReference type="NCBI Taxonomy" id="2840780"/>
    <lineage>
        <taxon>Bacteria</taxon>
        <taxon>Bacillati</taxon>
        <taxon>Bacillota</taxon>
        <taxon>Clostridia</taxon>
        <taxon>Eubacteriales</taxon>
        <taxon>Candidatus Enterenecus</taxon>
    </lineage>
</organism>
<feature type="compositionally biased region" description="Basic and acidic residues" evidence="10">
    <location>
        <begin position="1"/>
        <end position="12"/>
    </location>
</feature>
<dbReference type="InterPro" id="IPR038379">
    <property type="entry name" value="SecE_sf"/>
</dbReference>
<evidence type="ECO:0000313" key="12">
    <source>
        <dbReference type="Proteomes" id="UP000886879"/>
    </source>
</evidence>
<evidence type="ECO:0000256" key="9">
    <source>
        <dbReference type="HAMAP-Rule" id="MF_00422"/>
    </source>
</evidence>
<dbReference type="PANTHER" id="PTHR33910">
    <property type="entry name" value="PROTEIN TRANSLOCASE SUBUNIT SECE"/>
    <property type="match status" value="1"/>
</dbReference>
<evidence type="ECO:0000256" key="2">
    <source>
        <dbReference type="ARBA" id="ARBA00022448"/>
    </source>
</evidence>
<dbReference type="GO" id="GO:0008320">
    <property type="term" value="F:protein transmembrane transporter activity"/>
    <property type="evidence" value="ECO:0007669"/>
    <property type="project" value="UniProtKB-UniRule"/>
</dbReference>
<dbReference type="AlphaFoldDB" id="A0A9D0YU39"/>
<dbReference type="HAMAP" id="MF_00422">
    <property type="entry name" value="SecE"/>
    <property type="match status" value="1"/>
</dbReference>
<evidence type="ECO:0000256" key="1">
    <source>
        <dbReference type="ARBA" id="ARBA00004370"/>
    </source>
</evidence>
<protein>
    <recommendedName>
        <fullName evidence="9">Protein translocase subunit SecE</fullName>
    </recommendedName>
</protein>
<dbReference type="GO" id="GO:0005886">
    <property type="term" value="C:plasma membrane"/>
    <property type="evidence" value="ECO:0007669"/>
    <property type="project" value="UniProtKB-SubCell"/>
</dbReference>
<keyword evidence="2 9" id="KW-0813">Transport</keyword>
<evidence type="ECO:0000256" key="8">
    <source>
        <dbReference type="ARBA" id="ARBA00023136"/>
    </source>
</evidence>
<keyword evidence="7 9" id="KW-0811">Translocation</keyword>
<dbReference type="PANTHER" id="PTHR33910:SF1">
    <property type="entry name" value="PROTEIN TRANSLOCASE SUBUNIT SECE"/>
    <property type="match status" value="1"/>
</dbReference>
<name>A0A9D0YU39_9FIRM</name>
<dbReference type="InterPro" id="IPR001901">
    <property type="entry name" value="Translocase_SecE/Sec61-g"/>
</dbReference>
<comment type="subcellular location">
    <subcellularLocation>
        <location evidence="9">Cell membrane</location>
        <topology evidence="9">Single-pass membrane protein</topology>
    </subcellularLocation>
    <subcellularLocation>
        <location evidence="1">Membrane</location>
    </subcellularLocation>
</comment>
<proteinExistence type="inferred from homology"/>
<comment type="subunit">
    <text evidence="9">Component of the Sec protein translocase complex. Heterotrimer consisting of SecY, SecE and SecG subunits. The heterotrimers can form oligomers, although 1 heterotrimer is thought to be able to translocate proteins. Interacts with the ribosome. Interacts with SecDF, and other proteins may be involved. Interacts with SecA.</text>
</comment>
<keyword evidence="5 9" id="KW-0653">Protein transport</keyword>
<accession>A0A9D0YU39</accession>
<evidence type="ECO:0000313" key="11">
    <source>
        <dbReference type="EMBL" id="HIQ60823.1"/>
    </source>
</evidence>
<dbReference type="InterPro" id="IPR005807">
    <property type="entry name" value="SecE_bac"/>
</dbReference>
<evidence type="ECO:0000256" key="3">
    <source>
        <dbReference type="ARBA" id="ARBA00022475"/>
    </source>
</evidence>
<keyword evidence="4 9" id="KW-0812">Transmembrane</keyword>
<feature type="region of interest" description="Disordered" evidence="10">
    <location>
        <begin position="1"/>
        <end position="35"/>
    </location>
</feature>
<dbReference type="GO" id="GO:0043952">
    <property type="term" value="P:protein transport by the Sec complex"/>
    <property type="evidence" value="ECO:0007669"/>
    <property type="project" value="UniProtKB-UniRule"/>
</dbReference>
<feature type="compositionally biased region" description="Basic residues" evidence="10">
    <location>
        <begin position="25"/>
        <end position="35"/>
    </location>
</feature>
<comment type="caution">
    <text evidence="11">The sequence shown here is derived from an EMBL/GenBank/DDBJ whole genome shotgun (WGS) entry which is preliminary data.</text>
</comment>
<dbReference type="GO" id="GO:0006605">
    <property type="term" value="P:protein targeting"/>
    <property type="evidence" value="ECO:0007669"/>
    <property type="project" value="UniProtKB-UniRule"/>
</dbReference>
<keyword evidence="8 9" id="KW-0472">Membrane</keyword>
<evidence type="ECO:0000256" key="4">
    <source>
        <dbReference type="ARBA" id="ARBA00022692"/>
    </source>
</evidence>
<reference evidence="11" key="1">
    <citation type="submission" date="2020-10" db="EMBL/GenBank/DDBJ databases">
        <authorList>
            <person name="Gilroy R."/>
        </authorList>
    </citation>
    <scope>NUCLEOTIDE SEQUENCE</scope>
    <source>
        <strain evidence="11">ChiGjej2B2-12916</strain>
    </source>
</reference>
<evidence type="ECO:0000256" key="7">
    <source>
        <dbReference type="ARBA" id="ARBA00023010"/>
    </source>
</evidence>
<gene>
    <name evidence="9 11" type="primary">secE</name>
    <name evidence="11" type="ORF">IAD31_04410</name>
</gene>
<dbReference type="Gene3D" id="1.20.5.1030">
    <property type="entry name" value="Preprotein translocase secy subunit"/>
    <property type="match status" value="1"/>
</dbReference>
<reference evidence="11" key="2">
    <citation type="journal article" date="2021" name="PeerJ">
        <title>Extensive microbial diversity within the chicken gut microbiome revealed by metagenomics and culture.</title>
        <authorList>
            <person name="Gilroy R."/>
            <person name="Ravi A."/>
            <person name="Getino M."/>
            <person name="Pursley I."/>
            <person name="Horton D.L."/>
            <person name="Alikhan N.F."/>
            <person name="Baker D."/>
            <person name="Gharbi K."/>
            <person name="Hall N."/>
            <person name="Watson M."/>
            <person name="Adriaenssens E.M."/>
            <person name="Foster-Nyarko E."/>
            <person name="Jarju S."/>
            <person name="Secka A."/>
            <person name="Antonio M."/>
            <person name="Oren A."/>
            <person name="Chaudhuri R.R."/>
            <person name="La Ragione R."/>
            <person name="Hildebrand F."/>
            <person name="Pallen M.J."/>
        </authorList>
    </citation>
    <scope>NUCLEOTIDE SEQUENCE</scope>
    <source>
        <strain evidence="11">ChiGjej2B2-12916</strain>
    </source>
</reference>
<evidence type="ECO:0000256" key="5">
    <source>
        <dbReference type="ARBA" id="ARBA00022927"/>
    </source>
</evidence>
<comment type="similarity">
    <text evidence="9">Belongs to the SecE/SEC61-gamma family.</text>
</comment>
<dbReference type="EMBL" id="DVFO01000043">
    <property type="protein sequence ID" value="HIQ60823.1"/>
    <property type="molecule type" value="Genomic_DNA"/>
</dbReference>
<dbReference type="Pfam" id="PF00584">
    <property type="entry name" value="SecE"/>
    <property type="match status" value="1"/>
</dbReference>
<keyword evidence="3 9" id="KW-1003">Cell membrane</keyword>
<dbReference type="NCBIfam" id="TIGR00964">
    <property type="entry name" value="secE_bact"/>
    <property type="match status" value="1"/>
</dbReference>
<dbReference type="GO" id="GO:0009306">
    <property type="term" value="P:protein secretion"/>
    <property type="evidence" value="ECO:0007669"/>
    <property type="project" value="UniProtKB-UniRule"/>
</dbReference>
<evidence type="ECO:0000256" key="10">
    <source>
        <dbReference type="SAM" id="MobiDB-lite"/>
    </source>
</evidence>
<comment type="function">
    <text evidence="9">Essential subunit of the Sec protein translocation channel SecYEG. Clamps together the 2 halves of SecY. May contact the channel plug during translocation.</text>
</comment>
<feature type="transmembrane region" description="Helical" evidence="9">
    <location>
        <begin position="64"/>
        <end position="85"/>
    </location>
</feature>
<dbReference type="GO" id="GO:0065002">
    <property type="term" value="P:intracellular protein transmembrane transport"/>
    <property type="evidence" value="ECO:0007669"/>
    <property type="project" value="UniProtKB-UniRule"/>
</dbReference>
<sequence>MSELNKRDEVVAGKESVSSADKKAKTAAKKKDKKPNRLARWVKDLKGELKKVTWPSGKDTLKNVGTVIVCVLLVGVFIWVFDWIARQVVEALLKLFA</sequence>
<dbReference type="Proteomes" id="UP000886879">
    <property type="component" value="Unassembled WGS sequence"/>
</dbReference>
<keyword evidence="6 9" id="KW-1133">Transmembrane helix</keyword>
<evidence type="ECO:0000256" key="6">
    <source>
        <dbReference type="ARBA" id="ARBA00022989"/>
    </source>
</evidence>